<dbReference type="GO" id="GO:0016887">
    <property type="term" value="F:ATP hydrolysis activity"/>
    <property type="evidence" value="ECO:0007669"/>
    <property type="project" value="InterPro"/>
</dbReference>
<keyword evidence="3 7" id="KW-0067">ATP-binding</keyword>
<dbReference type="Gene3D" id="3.40.50.300">
    <property type="entry name" value="P-loop containing nucleotide triphosphate hydrolases"/>
    <property type="match status" value="1"/>
</dbReference>
<organism evidence="7 8">
    <name type="scientific">Novosphingobium hassiacum</name>
    <dbReference type="NCBI Taxonomy" id="173676"/>
    <lineage>
        <taxon>Bacteria</taxon>
        <taxon>Pseudomonadati</taxon>
        <taxon>Pseudomonadota</taxon>
        <taxon>Alphaproteobacteria</taxon>
        <taxon>Sphingomonadales</taxon>
        <taxon>Sphingomonadaceae</taxon>
        <taxon>Novosphingobium</taxon>
    </lineage>
</organism>
<name>A0A7W5ZU83_9SPHN</name>
<accession>A0A7W5ZU83</accession>
<evidence type="ECO:0000313" key="8">
    <source>
        <dbReference type="Proteomes" id="UP000562395"/>
    </source>
</evidence>
<dbReference type="EMBL" id="JACICY010000001">
    <property type="protein sequence ID" value="MBB3859586.1"/>
    <property type="molecule type" value="Genomic_DNA"/>
</dbReference>
<comment type="caution">
    <text evidence="7">The sequence shown here is derived from an EMBL/GenBank/DDBJ whole genome shotgun (WGS) entry which is preliminary data.</text>
</comment>
<dbReference type="PROSITE" id="PS50893">
    <property type="entry name" value="ABC_TRANSPORTER_2"/>
    <property type="match status" value="1"/>
</dbReference>
<sequence length="258" mass="27156">MMALRFDDLTLALRGRPVLSNVSGGFSRASVTVILGANGAGKSTLLSCLAALRAPDSGVVTLGGRPLVAIPAMERARQIGLLPQQADIHWDINVRALVALGRLPHHGRWSHNAEDDAAIDEAMERTDCARFANRKAQRLSGGEQARVLLARVLAGKPDWILADEPLANLDPAHQLDAMACFRTTATAGTGVVLVLHDLTQAARIADHLIVMKDGGIIAAGPVAQVLTPAVLEVAYGVRVHIGQDETGAPVIAPIARIA</sequence>
<evidence type="ECO:0000256" key="3">
    <source>
        <dbReference type="ARBA" id="ARBA00022840"/>
    </source>
</evidence>
<evidence type="ECO:0000313" key="7">
    <source>
        <dbReference type="EMBL" id="MBB3859586.1"/>
    </source>
</evidence>
<dbReference type="PROSITE" id="PS00211">
    <property type="entry name" value="ABC_TRANSPORTER_1"/>
    <property type="match status" value="1"/>
</dbReference>
<dbReference type="InterPro" id="IPR027417">
    <property type="entry name" value="P-loop_NTPase"/>
</dbReference>
<keyword evidence="1" id="KW-0813">Transport</keyword>
<dbReference type="InterPro" id="IPR003439">
    <property type="entry name" value="ABC_transporter-like_ATP-bd"/>
</dbReference>
<gene>
    <name evidence="7" type="ORF">GGQ88_000826</name>
</gene>
<reference evidence="7 8" key="1">
    <citation type="submission" date="2020-08" db="EMBL/GenBank/DDBJ databases">
        <title>Genomic Encyclopedia of Type Strains, Phase IV (KMG-IV): sequencing the most valuable type-strain genomes for metagenomic binning, comparative biology and taxonomic classification.</title>
        <authorList>
            <person name="Goeker M."/>
        </authorList>
    </citation>
    <scope>NUCLEOTIDE SEQUENCE [LARGE SCALE GENOMIC DNA]</scope>
    <source>
        <strain evidence="7 8">DSM 14552</strain>
    </source>
</reference>
<evidence type="ECO:0000256" key="2">
    <source>
        <dbReference type="ARBA" id="ARBA00022741"/>
    </source>
</evidence>
<dbReference type="InterPro" id="IPR003593">
    <property type="entry name" value="AAA+_ATPase"/>
</dbReference>
<proteinExistence type="predicted"/>
<evidence type="ECO:0000256" key="4">
    <source>
        <dbReference type="ARBA" id="ARBA00022967"/>
    </source>
</evidence>
<dbReference type="AlphaFoldDB" id="A0A7W5ZU83"/>
<evidence type="ECO:0000256" key="1">
    <source>
        <dbReference type="ARBA" id="ARBA00022448"/>
    </source>
</evidence>
<protein>
    <submittedName>
        <fullName evidence="7">Iron complex transport system ATP-binding protein</fullName>
    </submittedName>
</protein>
<dbReference type="SMART" id="SM00382">
    <property type="entry name" value="AAA"/>
    <property type="match status" value="1"/>
</dbReference>
<keyword evidence="8" id="KW-1185">Reference proteome</keyword>
<dbReference type="PANTHER" id="PTHR42794">
    <property type="entry name" value="HEMIN IMPORT ATP-BINDING PROTEIN HMUV"/>
    <property type="match status" value="1"/>
</dbReference>
<dbReference type="Proteomes" id="UP000562395">
    <property type="component" value="Unassembled WGS sequence"/>
</dbReference>
<dbReference type="SUPFAM" id="SSF52540">
    <property type="entry name" value="P-loop containing nucleoside triphosphate hydrolases"/>
    <property type="match status" value="1"/>
</dbReference>
<keyword evidence="4" id="KW-1278">Translocase</keyword>
<evidence type="ECO:0000256" key="5">
    <source>
        <dbReference type="ARBA" id="ARBA00037066"/>
    </source>
</evidence>
<evidence type="ECO:0000259" key="6">
    <source>
        <dbReference type="PROSITE" id="PS50893"/>
    </source>
</evidence>
<dbReference type="Pfam" id="PF00005">
    <property type="entry name" value="ABC_tran"/>
    <property type="match status" value="1"/>
</dbReference>
<dbReference type="GO" id="GO:0005524">
    <property type="term" value="F:ATP binding"/>
    <property type="evidence" value="ECO:0007669"/>
    <property type="project" value="UniProtKB-KW"/>
</dbReference>
<dbReference type="PANTHER" id="PTHR42794:SF1">
    <property type="entry name" value="HEMIN IMPORT ATP-BINDING PROTEIN HMUV"/>
    <property type="match status" value="1"/>
</dbReference>
<keyword evidence="2" id="KW-0547">Nucleotide-binding</keyword>
<dbReference type="InterPro" id="IPR017871">
    <property type="entry name" value="ABC_transporter-like_CS"/>
</dbReference>
<feature type="domain" description="ABC transporter" evidence="6">
    <location>
        <begin position="4"/>
        <end position="238"/>
    </location>
</feature>
<comment type="function">
    <text evidence="5">Part of the ABC transporter complex HmuTUV involved in hemin import. Responsible for energy coupling to the transport system.</text>
</comment>
<dbReference type="CDD" id="cd03214">
    <property type="entry name" value="ABC_Iron-Siderophores_B12_Hemin"/>
    <property type="match status" value="1"/>
</dbReference>